<evidence type="ECO:0000256" key="1">
    <source>
        <dbReference type="ARBA" id="ARBA00022603"/>
    </source>
</evidence>
<dbReference type="PRINTS" id="PR00507">
    <property type="entry name" value="N12N6MTFRASE"/>
</dbReference>
<dbReference type="InterPro" id="IPR029063">
    <property type="entry name" value="SAM-dependent_MTases_sf"/>
</dbReference>
<accession>A0AAD8Y4E8</accession>
<dbReference type="PROSITE" id="PS00092">
    <property type="entry name" value="N6_MTASE"/>
    <property type="match status" value="1"/>
</dbReference>
<reference evidence="5" key="1">
    <citation type="submission" date="2023-06" db="EMBL/GenBank/DDBJ databases">
        <title>Survivors Of The Sea: Transcriptome response of Skeletonema marinoi to long-term dormancy.</title>
        <authorList>
            <person name="Pinder M.I.M."/>
            <person name="Kourtchenko O."/>
            <person name="Robertson E.K."/>
            <person name="Larsson T."/>
            <person name="Maumus F."/>
            <person name="Osuna-Cruz C.M."/>
            <person name="Vancaester E."/>
            <person name="Stenow R."/>
            <person name="Vandepoele K."/>
            <person name="Ploug H."/>
            <person name="Bruchert V."/>
            <person name="Godhe A."/>
            <person name="Topel M."/>
        </authorList>
    </citation>
    <scope>NUCLEOTIDE SEQUENCE</scope>
    <source>
        <strain evidence="5">R05AC</strain>
    </source>
</reference>
<name>A0AAD8Y4E8_9STRA</name>
<dbReference type="PANTHER" id="PTHR13370:SF3">
    <property type="entry name" value="TRNA (GUANINE(10)-N2)-METHYLTRANSFERASE HOMOLOG"/>
    <property type="match status" value="1"/>
</dbReference>
<feature type="region of interest" description="Disordered" evidence="3">
    <location>
        <begin position="1"/>
        <end position="34"/>
    </location>
</feature>
<sequence length="523" mass="58193">MPAKYSNFSYPSELLSSDGFRPSPPSSLSMWPSEQFHDGDSYDLPLLELQTLIQDRDYKDIDINLIPVTKRSEPSDNTIQLQSIQQQQQRKQSRNQLKKKKQKKNHNEAGTQSLYWLECSGDSVDDVISTAVSRAILTHALFRIDYSASFSSDDWISSVTNNEGEIHECFDEIDVISMSNPNMSNEECSNLLQTVSILLQKHNDNVLQHLQPHLAPGEDRILIYHCHEESSDNLKHYIHIGNRMAIGPAGTSSAPSQTLRRTHRGILKEYALKNRFGGVTAESDISTAMEPEIGFLMANLALAGTDFGQRVMDPCCGSGSLLLYAAALGATNLVGVDSSSSVWESAEDEFKRHRSVIGKNNSNMKLAMPTFFHGDVLNATSTECLYVANSFDVIVVDPPYNIGAPVLLAGQDARPINYHHDEDDEEKGRGDLGETINSAQYDTTPSILAIARRVLVDDGRLVFFLPIRGEEMNKTLKQLLVLKGWQLSGSDEQLQVKFGTLQRFTPTFARWLVCMTKSSGNDA</sequence>
<feature type="region of interest" description="Disordered" evidence="3">
    <location>
        <begin position="87"/>
        <end position="107"/>
    </location>
</feature>
<dbReference type="GO" id="GO:0043527">
    <property type="term" value="C:tRNA methyltransferase complex"/>
    <property type="evidence" value="ECO:0007669"/>
    <property type="project" value="UniProtKB-ARBA"/>
</dbReference>
<evidence type="ECO:0000313" key="6">
    <source>
        <dbReference type="Proteomes" id="UP001224775"/>
    </source>
</evidence>
<comment type="caution">
    <text evidence="5">The sequence shown here is derived from an EMBL/GenBank/DDBJ whole genome shotgun (WGS) entry which is preliminary data.</text>
</comment>
<proteinExistence type="predicted"/>
<keyword evidence="2 5" id="KW-0808">Transferase</keyword>
<evidence type="ECO:0000259" key="4">
    <source>
        <dbReference type="Pfam" id="PF01170"/>
    </source>
</evidence>
<gene>
    <name evidence="5" type="ORF">QTG54_010178</name>
</gene>
<feature type="domain" description="Ribosomal RNA large subunit methyltransferase K/L-like methyltransferase" evidence="4">
    <location>
        <begin position="300"/>
        <end position="400"/>
    </location>
</feature>
<dbReference type="GO" id="GO:0005737">
    <property type="term" value="C:cytoplasm"/>
    <property type="evidence" value="ECO:0007669"/>
    <property type="project" value="TreeGrafter"/>
</dbReference>
<feature type="compositionally biased region" description="Basic residues" evidence="3">
    <location>
        <begin position="91"/>
        <end position="104"/>
    </location>
</feature>
<dbReference type="GO" id="GO:0032259">
    <property type="term" value="P:methylation"/>
    <property type="evidence" value="ECO:0007669"/>
    <property type="project" value="UniProtKB-KW"/>
</dbReference>
<evidence type="ECO:0000256" key="2">
    <source>
        <dbReference type="ARBA" id="ARBA00022679"/>
    </source>
</evidence>
<dbReference type="AlphaFoldDB" id="A0AAD8Y4E8"/>
<dbReference type="SUPFAM" id="SSF53335">
    <property type="entry name" value="S-adenosyl-L-methionine-dependent methyltransferases"/>
    <property type="match status" value="1"/>
</dbReference>
<keyword evidence="1 5" id="KW-0489">Methyltransferase</keyword>
<dbReference type="PANTHER" id="PTHR13370">
    <property type="entry name" value="RNA METHYLASE-RELATED"/>
    <property type="match status" value="1"/>
</dbReference>
<dbReference type="EMBL" id="JATAAI010000019">
    <property type="protein sequence ID" value="KAK1738862.1"/>
    <property type="molecule type" value="Genomic_DNA"/>
</dbReference>
<dbReference type="Gene3D" id="3.40.50.150">
    <property type="entry name" value="Vaccinia Virus protein VP39"/>
    <property type="match status" value="1"/>
</dbReference>
<dbReference type="InterPro" id="IPR002052">
    <property type="entry name" value="DNA_methylase_N6_adenine_CS"/>
</dbReference>
<keyword evidence="6" id="KW-1185">Reference proteome</keyword>
<organism evidence="5 6">
    <name type="scientific">Skeletonema marinoi</name>
    <dbReference type="NCBI Taxonomy" id="267567"/>
    <lineage>
        <taxon>Eukaryota</taxon>
        <taxon>Sar</taxon>
        <taxon>Stramenopiles</taxon>
        <taxon>Ochrophyta</taxon>
        <taxon>Bacillariophyta</taxon>
        <taxon>Coscinodiscophyceae</taxon>
        <taxon>Thalassiosirophycidae</taxon>
        <taxon>Thalassiosirales</taxon>
        <taxon>Skeletonemataceae</taxon>
        <taxon>Skeletonema</taxon>
        <taxon>Skeletonema marinoi-dohrnii complex</taxon>
    </lineage>
</organism>
<dbReference type="GO" id="GO:0003676">
    <property type="term" value="F:nucleic acid binding"/>
    <property type="evidence" value="ECO:0007669"/>
    <property type="project" value="InterPro"/>
</dbReference>
<evidence type="ECO:0000256" key="3">
    <source>
        <dbReference type="SAM" id="MobiDB-lite"/>
    </source>
</evidence>
<protein>
    <submittedName>
        <fullName evidence="5">tRNA (Guanine(10)-N2)-methyltransferase</fullName>
        <ecNumber evidence="5">2.1.1.214</ecNumber>
    </submittedName>
</protein>
<dbReference type="Proteomes" id="UP001224775">
    <property type="component" value="Unassembled WGS sequence"/>
</dbReference>
<evidence type="ECO:0000313" key="5">
    <source>
        <dbReference type="EMBL" id="KAK1738862.1"/>
    </source>
</evidence>
<dbReference type="Pfam" id="PF01170">
    <property type="entry name" value="UPF0020"/>
    <property type="match status" value="1"/>
</dbReference>
<dbReference type="EC" id="2.1.1.214" evidence="5"/>
<dbReference type="GO" id="GO:0160102">
    <property type="term" value="F:tRNA (guanine(10)-N2)-methyltransferase activity"/>
    <property type="evidence" value="ECO:0007669"/>
    <property type="project" value="UniProtKB-EC"/>
</dbReference>
<dbReference type="CDD" id="cd02440">
    <property type="entry name" value="AdoMet_MTases"/>
    <property type="match status" value="1"/>
</dbReference>
<feature type="compositionally biased region" description="Polar residues" evidence="3">
    <location>
        <begin position="1"/>
        <end position="10"/>
    </location>
</feature>
<dbReference type="InterPro" id="IPR000241">
    <property type="entry name" value="RlmKL-like_Mtase"/>
</dbReference>